<dbReference type="Proteomes" id="UP000000420">
    <property type="component" value="Chromosome"/>
</dbReference>
<reference evidence="1 2" key="1">
    <citation type="journal article" date="2005" name="Genome Res.">
        <title>Comparative and functional genomic analyses of the pathogenicity of phytopathogen Xanthomonas campestris pv. campestris.</title>
        <authorList>
            <person name="Qian W."/>
            <person name="Jia Y."/>
            <person name="Ren S.X."/>
            <person name="He Y.Q."/>
            <person name="Feng J.X."/>
            <person name="Lu L.F."/>
            <person name="Sun Q."/>
            <person name="Ying G."/>
            <person name="Tang D.J."/>
            <person name="Tang H."/>
            <person name="Wu W."/>
            <person name="Hao P."/>
            <person name="Wang L."/>
            <person name="Jiang B.L."/>
            <person name="Zeng S."/>
            <person name="Gu W.Y."/>
            <person name="Lu G."/>
            <person name="Rong L."/>
            <person name="Tian Y."/>
            <person name="Yao Z."/>
            <person name="Fu G."/>
            <person name="Chen B."/>
            <person name="Fang R."/>
            <person name="Qiang B."/>
            <person name="Chen Z."/>
            <person name="Zhao G.P."/>
            <person name="Tang J.L."/>
            <person name="He C."/>
        </authorList>
    </citation>
    <scope>NUCLEOTIDE SEQUENCE [LARGE SCALE GENOMIC DNA]</scope>
    <source>
        <strain evidence="1 2">8004</strain>
    </source>
</reference>
<dbReference type="HOGENOM" id="CLU_762607_0_0_6"/>
<evidence type="ECO:0000313" key="2">
    <source>
        <dbReference type="Proteomes" id="UP000000420"/>
    </source>
</evidence>
<dbReference type="KEGG" id="xcb:XC_0605"/>
<organism evidence="1 2">
    <name type="scientific">Xanthomonas campestris pv. campestris (strain 8004)</name>
    <dbReference type="NCBI Taxonomy" id="314565"/>
    <lineage>
        <taxon>Bacteria</taxon>
        <taxon>Pseudomonadati</taxon>
        <taxon>Pseudomonadota</taxon>
        <taxon>Gammaproteobacteria</taxon>
        <taxon>Lysobacterales</taxon>
        <taxon>Lysobacteraceae</taxon>
        <taxon>Xanthomonas</taxon>
    </lineage>
</organism>
<name>A0A0H2X3S1_XANC8</name>
<dbReference type="AlphaFoldDB" id="A0A0H2X3S1"/>
<proteinExistence type="predicted"/>
<accession>A0A0H2X3S1</accession>
<gene>
    <name evidence="1" type="ordered locus">XC_0605</name>
</gene>
<evidence type="ECO:0000313" key="1">
    <source>
        <dbReference type="EMBL" id="AAY47686.1"/>
    </source>
</evidence>
<dbReference type="EMBL" id="CP000050">
    <property type="protein sequence ID" value="AAY47686.1"/>
    <property type="molecule type" value="Genomic_DNA"/>
</dbReference>
<sequence>MAVKRPRLLYLATADARGHLMRAQLLTHALQAQGAAVEVITTSAAGARFLHTFDIQASVLSPHYAVQFDARQNMRAAATDANVAAYLLHPARLLRDVLQLQRRLREVDLVLNDSFHPALLVMGMLPVWRHKIVHIYGGSLRAALQGNFEGRLPRVLAALFSGAIGWQIDRAAAQLEHDFAQSQPQASGRRVRLPTPVAIASPSATPTAPMAAVYLNPHFRDPALAQALELGLRRAGLGSLCVGEGYAQRPGWQADHPQWIDHAATSTLLISAPGMAALSIALVYRRPILLIVTGQPEQQRNAAHAATCGLAHQIVAWTGDADAFAHAIHHACDALRATPPAAGHDASTLDAPQRLQLWVSLILALARGAPAQAWVELTATGQHA</sequence>
<protein>
    <recommendedName>
        <fullName evidence="3">Glycosyltransferase</fullName>
    </recommendedName>
</protein>
<evidence type="ECO:0008006" key="3">
    <source>
        <dbReference type="Google" id="ProtNLM"/>
    </source>
</evidence>